<reference evidence="2 3" key="1">
    <citation type="submission" date="2016-10" db="EMBL/GenBank/DDBJ databases">
        <authorList>
            <person name="Varghese N."/>
            <person name="Submissions S."/>
        </authorList>
    </citation>
    <scope>NUCLEOTIDE SEQUENCE [LARGE SCALE GENOMIC DNA]</scope>
    <source>
        <strain evidence="2 3">DSM 26672</strain>
    </source>
</reference>
<dbReference type="RefSeq" id="WP_091858451.1">
    <property type="nucleotide sequence ID" value="NZ_FNBZ01000005.1"/>
</dbReference>
<dbReference type="PANTHER" id="PTHR11138">
    <property type="entry name" value="METHIONYL-TRNA FORMYLTRANSFERASE"/>
    <property type="match status" value="1"/>
</dbReference>
<evidence type="ECO:0000259" key="1">
    <source>
        <dbReference type="Pfam" id="PF00551"/>
    </source>
</evidence>
<keyword evidence="3" id="KW-1185">Reference proteome</keyword>
<name>A0ABY0P2H8_9HYPH</name>
<proteinExistence type="predicted"/>
<gene>
    <name evidence="2" type="ORF">SAMN05421844_105279</name>
</gene>
<dbReference type="InterPro" id="IPR036477">
    <property type="entry name" value="Formyl_transf_N_sf"/>
</dbReference>
<dbReference type="EMBL" id="FNBZ01000005">
    <property type="protein sequence ID" value="SDG78892.1"/>
    <property type="molecule type" value="Genomic_DNA"/>
</dbReference>
<dbReference type="Pfam" id="PF00551">
    <property type="entry name" value="Formyl_trans_N"/>
    <property type="match status" value="1"/>
</dbReference>
<evidence type="ECO:0000313" key="3">
    <source>
        <dbReference type="Proteomes" id="UP000199468"/>
    </source>
</evidence>
<dbReference type="CDD" id="cd08369">
    <property type="entry name" value="FMT_core"/>
    <property type="match status" value="1"/>
</dbReference>
<accession>A0ABY0P2H8</accession>
<feature type="domain" description="Formyl transferase N-terminal" evidence="1">
    <location>
        <begin position="67"/>
        <end position="157"/>
    </location>
</feature>
<dbReference type="Proteomes" id="UP000199468">
    <property type="component" value="Unassembled WGS sequence"/>
</dbReference>
<dbReference type="PANTHER" id="PTHR11138:SF5">
    <property type="entry name" value="METHIONYL-TRNA FORMYLTRANSFERASE, MITOCHONDRIAL"/>
    <property type="match status" value="1"/>
</dbReference>
<sequence>MTRVLILADGAVGAECTDWLIAHHRADIGLIVTTGENTISAAARAANLPSVPFEGSAQLAALVEQRGLSFDLGLLLWWPHIIKAPLIALPRLGFVNTHPSLLPHNRGKHYNFWAIVEQAPFGVTLHKVEEGVDAGPVIAQSELAYDWEDTGETLYLRAGVAMSRLVKDTYPRLRAGQITPVPQDLTKGSFHRASELDPASWIALDTPTTPRDLLNRLRARTFPGKPGCRFADGGRTYEIMVSIKEVR</sequence>
<evidence type="ECO:0000313" key="2">
    <source>
        <dbReference type="EMBL" id="SDG78892.1"/>
    </source>
</evidence>
<comment type="caution">
    <text evidence="2">The sequence shown here is derived from an EMBL/GenBank/DDBJ whole genome shotgun (WGS) entry which is preliminary data.</text>
</comment>
<protein>
    <submittedName>
        <fullName evidence="2">Methionyl-tRNA formyltransferase</fullName>
    </submittedName>
</protein>
<organism evidence="2 3">
    <name type="scientific">Bosea robiniae</name>
    <dbReference type="NCBI Taxonomy" id="1036780"/>
    <lineage>
        <taxon>Bacteria</taxon>
        <taxon>Pseudomonadati</taxon>
        <taxon>Pseudomonadota</taxon>
        <taxon>Alphaproteobacteria</taxon>
        <taxon>Hyphomicrobiales</taxon>
        <taxon>Boseaceae</taxon>
        <taxon>Bosea</taxon>
    </lineage>
</organism>
<dbReference type="Gene3D" id="3.40.50.12230">
    <property type="match status" value="1"/>
</dbReference>
<dbReference type="SUPFAM" id="SSF53328">
    <property type="entry name" value="Formyltransferase"/>
    <property type="match status" value="1"/>
</dbReference>
<dbReference type="InterPro" id="IPR002376">
    <property type="entry name" value="Formyl_transf_N"/>
</dbReference>